<name>A0A319D830_9EURO</name>
<keyword evidence="1" id="KW-0175">Coiled coil</keyword>
<dbReference type="EMBL" id="KZ825975">
    <property type="protein sequence ID" value="PYH90647.1"/>
    <property type="molecule type" value="Genomic_DNA"/>
</dbReference>
<feature type="coiled-coil region" evidence="1">
    <location>
        <begin position="424"/>
        <end position="451"/>
    </location>
</feature>
<dbReference type="Proteomes" id="UP000247810">
    <property type="component" value="Unassembled WGS sequence"/>
</dbReference>
<sequence length="508" mass="57868">MGERQTKDASSKGSRPGPTQRNTGENVNTLKAEITRLQEEHAAFKARVEERDATLDWRWWVLSTGAGGWGPDEGTKRAQESPPDMVKDFGYIFGETWRWCAEYAKQNTADVAGLSNSEKQSIIRSLEGYCVQDLDWDTLLGFFPASIRRVGLVVFAQALLAKDFMEKFFNNPFWYFEGSPDQQEQGGSPGALPLQLQHLYKQFIEGATAIPVVSFMSSTDRRYCTNETSAHHWRSETIRLANSTRLAQGPNVGPGRQTKKQREAAISSSASSMLTSDPFRLLLKQPEDAKKAEIRDQDFFGIYTRAEDVILRINAETWHVQYKTLAELPALFARTNMMVEPHFHHNLDWLDPRLDGRRILLITRPAGKCFRTVSFEVEFQLGRAEAVVEDGEQTLEDDKRAIQENHRREHARERAKMEEWATTGAQMAEVRERMEQELEEVERQIEKGRGKWGGKLKKQREKELAAELRTRLGGCLFVILWAACLFDALMGKLLKGIGISSVYTMIQN</sequence>
<evidence type="ECO:0000256" key="1">
    <source>
        <dbReference type="SAM" id="Coils"/>
    </source>
</evidence>
<feature type="region of interest" description="Disordered" evidence="2">
    <location>
        <begin position="1"/>
        <end position="28"/>
    </location>
</feature>
<gene>
    <name evidence="3" type="ORF">BO71DRAFT_486945</name>
</gene>
<dbReference type="OrthoDB" id="4156714at2759"/>
<reference evidence="3 4" key="1">
    <citation type="submission" date="2018-02" db="EMBL/GenBank/DDBJ databases">
        <title>The genomes of Aspergillus section Nigri reveals drivers in fungal speciation.</title>
        <authorList>
            <consortium name="DOE Joint Genome Institute"/>
            <person name="Vesth T.C."/>
            <person name="Nybo J."/>
            <person name="Theobald S."/>
            <person name="Brandl J."/>
            <person name="Frisvad J.C."/>
            <person name="Nielsen K.F."/>
            <person name="Lyhne E.K."/>
            <person name="Kogle M.E."/>
            <person name="Kuo A."/>
            <person name="Riley R."/>
            <person name="Clum A."/>
            <person name="Nolan M."/>
            <person name="Lipzen A."/>
            <person name="Salamov A."/>
            <person name="Henrissat B."/>
            <person name="Wiebenga A."/>
            <person name="De vries R.P."/>
            <person name="Grigoriev I.V."/>
            <person name="Mortensen U.H."/>
            <person name="Andersen M.R."/>
            <person name="Baker S.E."/>
        </authorList>
    </citation>
    <scope>NUCLEOTIDE SEQUENCE [LARGE SCALE GENOMIC DNA]</scope>
    <source>
        <strain evidence="3 4">CBS 707.79</strain>
    </source>
</reference>
<evidence type="ECO:0000313" key="4">
    <source>
        <dbReference type="Proteomes" id="UP000247810"/>
    </source>
</evidence>
<dbReference type="AlphaFoldDB" id="A0A319D830"/>
<feature type="compositionally biased region" description="Basic and acidic residues" evidence="2">
    <location>
        <begin position="1"/>
        <end position="10"/>
    </location>
</feature>
<accession>A0A319D830</accession>
<dbReference type="VEuPathDB" id="FungiDB:BO71DRAFT_486945"/>
<keyword evidence="4" id="KW-1185">Reference proteome</keyword>
<evidence type="ECO:0000256" key="2">
    <source>
        <dbReference type="SAM" id="MobiDB-lite"/>
    </source>
</evidence>
<protein>
    <submittedName>
        <fullName evidence="3">Uncharacterized protein</fullName>
    </submittedName>
</protein>
<proteinExistence type="predicted"/>
<organism evidence="3 4">
    <name type="scientific">Aspergillus ellipticus CBS 707.79</name>
    <dbReference type="NCBI Taxonomy" id="1448320"/>
    <lineage>
        <taxon>Eukaryota</taxon>
        <taxon>Fungi</taxon>
        <taxon>Dikarya</taxon>
        <taxon>Ascomycota</taxon>
        <taxon>Pezizomycotina</taxon>
        <taxon>Eurotiomycetes</taxon>
        <taxon>Eurotiomycetidae</taxon>
        <taxon>Eurotiales</taxon>
        <taxon>Aspergillaceae</taxon>
        <taxon>Aspergillus</taxon>
        <taxon>Aspergillus subgen. Circumdati</taxon>
    </lineage>
</organism>
<feature type="compositionally biased region" description="Polar residues" evidence="2">
    <location>
        <begin position="11"/>
        <end position="28"/>
    </location>
</feature>
<evidence type="ECO:0000313" key="3">
    <source>
        <dbReference type="EMBL" id="PYH90647.1"/>
    </source>
</evidence>